<proteinExistence type="inferred from homology"/>
<dbReference type="Proteomes" id="UP000032303">
    <property type="component" value="Chromosome 2"/>
</dbReference>
<protein>
    <submittedName>
        <fullName evidence="3">Putative outer membrane protein</fullName>
    </submittedName>
</protein>
<dbReference type="AlphaFoldDB" id="A0A0C5WBB6"/>
<accession>A0A0C5WBB6</accession>
<dbReference type="InterPro" id="IPR010131">
    <property type="entry name" value="MdtP/NodT-like"/>
</dbReference>
<dbReference type="InterPro" id="IPR003423">
    <property type="entry name" value="OMP_efflux"/>
</dbReference>
<dbReference type="Gene3D" id="2.20.200.10">
    <property type="entry name" value="Outer membrane efflux proteins (OEP)"/>
    <property type="match status" value="1"/>
</dbReference>
<keyword evidence="4" id="KW-1185">Reference proteome</keyword>
<comment type="similarity">
    <text evidence="1">Belongs to the outer membrane factor (OMF) (TC 1.B.17) family.</text>
</comment>
<dbReference type="Pfam" id="PF02321">
    <property type="entry name" value="OEP"/>
    <property type="match status" value="2"/>
</dbReference>
<dbReference type="SUPFAM" id="SSF56954">
    <property type="entry name" value="Outer membrane efflux proteins (OEP)"/>
    <property type="match status" value="1"/>
</dbReference>
<dbReference type="Gene3D" id="1.20.1600.10">
    <property type="entry name" value="Outer membrane efflux proteins (OEP)"/>
    <property type="match status" value="1"/>
</dbReference>
<gene>
    <name evidence="3" type="ORF">H744_2c2238</name>
</gene>
<evidence type="ECO:0000313" key="3">
    <source>
        <dbReference type="EMBL" id="AJR08901.1"/>
    </source>
</evidence>
<dbReference type="PANTHER" id="PTHR30203">
    <property type="entry name" value="OUTER MEMBRANE CATION EFFLUX PROTEIN"/>
    <property type="match status" value="1"/>
</dbReference>
<dbReference type="GO" id="GO:0015562">
    <property type="term" value="F:efflux transmembrane transporter activity"/>
    <property type="evidence" value="ECO:0007669"/>
    <property type="project" value="InterPro"/>
</dbReference>
<dbReference type="KEGG" id="pgb:H744_2c2238"/>
<dbReference type="EMBL" id="CP005974">
    <property type="protein sequence ID" value="AJR08901.1"/>
    <property type="molecule type" value="Genomic_DNA"/>
</dbReference>
<dbReference type="STRING" id="658445.H744_2c2238"/>
<evidence type="ECO:0000313" key="4">
    <source>
        <dbReference type="Proteomes" id="UP000032303"/>
    </source>
</evidence>
<dbReference type="HOGENOM" id="CLU_012817_13_0_6"/>
<sequence>MVGKISVCLTVISLLVTSGCTVLGPKFEGVAPATLPTSWSTQDLAYSKTVTARWWQQFNDPVLNALVDKASQQNLDLEAAGLRILQARAALGVAESFQYPQRQNVSGSVAKIYQNENTFDNASLSFDAAWELDVWGRYALGVESAEATLYASIASYHDILVTITAEVARNYINYRTFQERVLLSERNIDIQRRVERITEIQYESGNVTELDVQQARTQLYNTESALPSLKIGMMQSRNAIAVLLGILPEQAMELLDSSWVNAKVAAFDSKYAATRSRRLTSDYDQFSLIPATSPIHTQVEADLVLRRPDLQLAELQAHAQSSQIGIAEADLYPQFSLFGVIGINSTVPAGNDFSFSDSLNLSLGPAFSWNIFQYGRVESAIRAQDARFQETLTNYNKQVLLAVQEVTNALESYQLNQVQKDLAFRSVDASVRAYNISLTQYENGQISFERLLNSLEKMTRSEDAYAIVKGNVANQVVALYKSLGGGWEAETGRSYLSDALRSQMESRTDWGEMLDDTQLPVLSPGEVPKAVSPFGEPIDPAKQQYPGGP</sequence>
<name>A0A0C5WBB6_9GAMM</name>
<dbReference type="PROSITE" id="PS51257">
    <property type="entry name" value="PROKAR_LIPOPROTEIN"/>
    <property type="match status" value="1"/>
</dbReference>
<feature type="region of interest" description="Disordered" evidence="2">
    <location>
        <begin position="525"/>
        <end position="549"/>
    </location>
</feature>
<reference evidence="3 4" key="1">
    <citation type="submission" date="2013-05" db="EMBL/GenBank/DDBJ databases">
        <title>Complete genome sequence of the lipase-producing bacterium Photobacterium gaetbulicola Gung47.</title>
        <authorList>
            <person name="Kim Y.-O."/>
        </authorList>
    </citation>
    <scope>NUCLEOTIDE SEQUENCE [LARGE SCALE GENOMIC DNA]</scope>
    <source>
        <strain evidence="3 4">Gung47</strain>
    </source>
</reference>
<organism evidence="3 4">
    <name type="scientific">Photobacterium gaetbulicola Gung47</name>
    <dbReference type="NCBI Taxonomy" id="658445"/>
    <lineage>
        <taxon>Bacteria</taxon>
        <taxon>Pseudomonadati</taxon>
        <taxon>Pseudomonadota</taxon>
        <taxon>Gammaproteobacteria</taxon>
        <taxon>Vibrionales</taxon>
        <taxon>Vibrionaceae</taxon>
        <taxon>Photobacterium</taxon>
    </lineage>
</organism>
<evidence type="ECO:0000256" key="2">
    <source>
        <dbReference type="SAM" id="MobiDB-lite"/>
    </source>
</evidence>
<dbReference type="PATRIC" id="fig|658445.3.peg.4227"/>
<evidence type="ECO:0000256" key="1">
    <source>
        <dbReference type="ARBA" id="ARBA00007613"/>
    </source>
</evidence>